<feature type="transmembrane region" description="Helical" evidence="7">
    <location>
        <begin position="315"/>
        <end position="335"/>
    </location>
</feature>
<evidence type="ECO:0000313" key="8">
    <source>
        <dbReference type="EMBL" id="SES32845.1"/>
    </source>
</evidence>
<dbReference type="Proteomes" id="UP000199051">
    <property type="component" value="Unassembled WGS sequence"/>
</dbReference>
<dbReference type="SUPFAM" id="SSF103473">
    <property type="entry name" value="MFS general substrate transporter"/>
    <property type="match status" value="1"/>
</dbReference>
<dbReference type="RefSeq" id="WP_092782791.1">
    <property type="nucleotide sequence ID" value="NZ_FOGI01000010.1"/>
</dbReference>
<dbReference type="Gene3D" id="1.20.1250.20">
    <property type="entry name" value="MFS general substrate transporter like domains"/>
    <property type="match status" value="1"/>
</dbReference>
<dbReference type="InterPro" id="IPR036259">
    <property type="entry name" value="MFS_trans_sf"/>
</dbReference>
<evidence type="ECO:0000313" key="9">
    <source>
        <dbReference type="Proteomes" id="UP000199051"/>
    </source>
</evidence>
<accession>A0A1H9WG84</accession>
<evidence type="ECO:0000256" key="4">
    <source>
        <dbReference type="ARBA" id="ARBA00022692"/>
    </source>
</evidence>
<dbReference type="EMBL" id="FOGI01000010">
    <property type="protein sequence ID" value="SES32845.1"/>
    <property type="molecule type" value="Genomic_DNA"/>
</dbReference>
<evidence type="ECO:0000256" key="6">
    <source>
        <dbReference type="ARBA" id="ARBA00023136"/>
    </source>
</evidence>
<keyword evidence="3" id="KW-0813">Transport</keyword>
<gene>
    <name evidence="8" type="ORF">SAMN04487818_110164</name>
</gene>
<feature type="transmembrane region" description="Helical" evidence="7">
    <location>
        <begin position="341"/>
        <end position="360"/>
    </location>
</feature>
<feature type="transmembrane region" description="Helical" evidence="7">
    <location>
        <begin position="236"/>
        <end position="253"/>
    </location>
</feature>
<evidence type="ECO:0000256" key="7">
    <source>
        <dbReference type="SAM" id="Phobius"/>
    </source>
</evidence>
<feature type="transmembrane region" description="Helical" evidence="7">
    <location>
        <begin position="77"/>
        <end position="95"/>
    </location>
</feature>
<dbReference type="InterPro" id="IPR051788">
    <property type="entry name" value="MFS_Transporter"/>
</dbReference>
<comment type="similarity">
    <text evidence="2">Belongs to the major facilitator superfamily.</text>
</comment>
<evidence type="ECO:0000256" key="1">
    <source>
        <dbReference type="ARBA" id="ARBA00004127"/>
    </source>
</evidence>
<keyword evidence="5 7" id="KW-1133">Transmembrane helix</keyword>
<keyword evidence="4 7" id="KW-0812">Transmembrane</keyword>
<feature type="transmembrane region" description="Helical" evidence="7">
    <location>
        <begin position="258"/>
        <end position="276"/>
    </location>
</feature>
<feature type="transmembrane region" description="Helical" evidence="7">
    <location>
        <begin position="193"/>
        <end position="216"/>
    </location>
</feature>
<organism evidence="8 9">
    <name type="scientific">Actinokineospora terrae</name>
    <dbReference type="NCBI Taxonomy" id="155974"/>
    <lineage>
        <taxon>Bacteria</taxon>
        <taxon>Bacillati</taxon>
        <taxon>Actinomycetota</taxon>
        <taxon>Actinomycetes</taxon>
        <taxon>Pseudonocardiales</taxon>
        <taxon>Pseudonocardiaceae</taxon>
        <taxon>Actinokineospora</taxon>
    </lineage>
</organism>
<dbReference type="AlphaFoldDB" id="A0A1H9WG84"/>
<evidence type="ECO:0000256" key="2">
    <source>
        <dbReference type="ARBA" id="ARBA00008335"/>
    </source>
</evidence>
<reference evidence="9" key="1">
    <citation type="submission" date="2016-10" db="EMBL/GenBank/DDBJ databases">
        <authorList>
            <person name="Varghese N."/>
            <person name="Submissions S."/>
        </authorList>
    </citation>
    <scope>NUCLEOTIDE SEQUENCE [LARGE SCALE GENOMIC DNA]</scope>
    <source>
        <strain evidence="9">DSM 44260</strain>
    </source>
</reference>
<feature type="transmembrane region" description="Helical" evidence="7">
    <location>
        <begin position="159"/>
        <end position="181"/>
    </location>
</feature>
<dbReference type="STRING" id="155974.SAMN04487818_110164"/>
<dbReference type="GO" id="GO:0012505">
    <property type="term" value="C:endomembrane system"/>
    <property type="evidence" value="ECO:0007669"/>
    <property type="project" value="UniProtKB-SubCell"/>
</dbReference>
<evidence type="ECO:0000256" key="3">
    <source>
        <dbReference type="ARBA" id="ARBA00022448"/>
    </source>
</evidence>
<keyword evidence="6 7" id="KW-0472">Membrane</keyword>
<keyword evidence="9" id="KW-1185">Reference proteome</keyword>
<name>A0A1H9WG84_9PSEU</name>
<sequence length="374" mass="37683">MRRPLWTRSGATLPSGFAAFLALGASAAAWGAALPWLRVRYDLGTGGGEEVISAYNLGALVAILACGLLSRRLRPRPVLAGSLVALGGGLTAAALAPTWAFLLVGAVVGGVGFGGAVLVLNTGYAAGPRGVVMVNLVNAVFGVGAIAAPLLVAEWDLPAVLVAIACAAVVALPVVAGPVGAHTPTPPVDRATVVAIAPFAVIGFLYAGVETSAGAWVSTHLTWTGTDPDAAARMTALFWAGLAVGRVVISLVARSPEVIVPASFLLATAGLVTAVNPALAPIGYTLTGLGLAPIIPTALVWLARITPHAHLAGSALLTSSMLGNVIHPVLVGTVTTRDHPATIPLAITTYATLGVLAALWTSRHRRIPVALSTT</sequence>
<feature type="transmembrane region" description="Helical" evidence="7">
    <location>
        <begin position="101"/>
        <end position="120"/>
    </location>
</feature>
<dbReference type="PANTHER" id="PTHR23514:SF3">
    <property type="entry name" value="BYPASS OF STOP CODON PROTEIN 6"/>
    <property type="match status" value="1"/>
</dbReference>
<proteinExistence type="inferred from homology"/>
<evidence type="ECO:0000256" key="5">
    <source>
        <dbReference type="ARBA" id="ARBA00022989"/>
    </source>
</evidence>
<feature type="transmembrane region" description="Helical" evidence="7">
    <location>
        <begin position="52"/>
        <end position="70"/>
    </location>
</feature>
<dbReference type="PANTHER" id="PTHR23514">
    <property type="entry name" value="BYPASS OF STOP CODON PROTEIN 6"/>
    <property type="match status" value="1"/>
</dbReference>
<feature type="transmembrane region" description="Helical" evidence="7">
    <location>
        <begin position="132"/>
        <end position="153"/>
    </location>
</feature>
<comment type="subcellular location">
    <subcellularLocation>
        <location evidence="1">Endomembrane system</location>
        <topology evidence="1">Multi-pass membrane protein</topology>
    </subcellularLocation>
</comment>
<dbReference type="GO" id="GO:0016020">
    <property type="term" value="C:membrane"/>
    <property type="evidence" value="ECO:0007669"/>
    <property type="project" value="TreeGrafter"/>
</dbReference>
<protein>
    <submittedName>
        <fullName evidence="8">Fucose permease</fullName>
    </submittedName>
</protein>
<feature type="transmembrane region" description="Helical" evidence="7">
    <location>
        <begin position="282"/>
        <end position="303"/>
    </location>
</feature>